<accession>A0A5B7B991</accession>
<proteinExistence type="predicted"/>
<organism evidence="1">
    <name type="scientific">Davidia involucrata</name>
    <name type="common">Dove tree</name>
    <dbReference type="NCBI Taxonomy" id="16924"/>
    <lineage>
        <taxon>Eukaryota</taxon>
        <taxon>Viridiplantae</taxon>
        <taxon>Streptophyta</taxon>
        <taxon>Embryophyta</taxon>
        <taxon>Tracheophyta</taxon>
        <taxon>Spermatophyta</taxon>
        <taxon>Magnoliopsida</taxon>
        <taxon>eudicotyledons</taxon>
        <taxon>Gunneridae</taxon>
        <taxon>Pentapetalae</taxon>
        <taxon>asterids</taxon>
        <taxon>Cornales</taxon>
        <taxon>Nyssaceae</taxon>
        <taxon>Davidia</taxon>
    </lineage>
</organism>
<sequence length="134" mass="14581">MLWNIRRSCDTSKAKPITELDGHMGAITHFRMDLYKIVTGGPEDSYVNVWEVDTGTQTNSLICCFPDGPTSSSGCSAMAVSSCRIVTASCGEEQGLLQFRDFTNASCHISSNESEFASKFWGPQSYDGTDESDG</sequence>
<reference evidence="1" key="1">
    <citation type="submission" date="2019-08" db="EMBL/GenBank/DDBJ databases">
        <title>Reference gene set and small RNA set construction with multiple tissues from Davidia involucrata Baill.</title>
        <authorList>
            <person name="Yang H."/>
            <person name="Zhou C."/>
            <person name="Li G."/>
            <person name="Wang J."/>
            <person name="Gao P."/>
            <person name="Wang M."/>
            <person name="Wang R."/>
            <person name="Zhao Y."/>
        </authorList>
    </citation>
    <scope>NUCLEOTIDE SEQUENCE</scope>
    <source>
        <tissue evidence="1">Mixed with DoveR01_LX</tissue>
    </source>
</reference>
<gene>
    <name evidence="1" type="ORF">Din_033642</name>
</gene>
<evidence type="ECO:0000313" key="1">
    <source>
        <dbReference type="EMBL" id="MPA64201.1"/>
    </source>
</evidence>
<dbReference type="EMBL" id="GHES01033642">
    <property type="protein sequence ID" value="MPA64201.1"/>
    <property type="molecule type" value="Transcribed_RNA"/>
</dbReference>
<dbReference type="Gene3D" id="2.130.10.10">
    <property type="entry name" value="YVTN repeat-like/Quinoprotein amine dehydrogenase"/>
    <property type="match status" value="1"/>
</dbReference>
<dbReference type="InterPro" id="IPR015943">
    <property type="entry name" value="WD40/YVTN_repeat-like_dom_sf"/>
</dbReference>
<dbReference type="SUPFAM" id="SSF50978">
    <property type="entry name" value="WD40 repeat-like"/>
    <property type="match status" value="1"/>
</dbReference>
<dbReference type="InterPro" id="IPR036322">
    <property type="entry name" value="WD40_repeat_dom_sf"/>
</dbReference>
<name>A0A5B7B991_DAVIN</name>
<protein>
    <submittedName>
        <fullName evidence="1">Putative guanine nucleotide-binding protein subunit beta-2-like 1</fullName>
    </submittedName>
</protein>
<dbReference type="AlphaFoldDB" id="A0A5B7B991"/>